<dbReference type="EMBL" id="UZAU01000063">
    <property type="status" value="NOT_ANNOTATED_CDS"/>
    <property type="molecule type" value="Genomic_DNA"/>
</dbReference>
<accession>A0A803NKD3</accession>
<feature type="region of interest" description="Disordered" evidence="1">
    <location>
        <begin position="175"/>
        <end position="267"/>
    </location>
</feature>
<sequence>MRRRRYRTCSILPDCALGHYDATGRPLNRLGEPSDLGLDHVVEESSKLVILDARSEGDSWVSPASTLSDEAFSEILASGLVCGYAKKYFIAYGLRRIRCLEFWPVPFFRRSIPTLQIRGVPAIDGAYPRDGKVPNLDDDERGPSCDASLHIGARGQASERSTCLVPVPRGKDKAIVEDYDSSSSNDDDMSSRLRGLTRGPSDEPTGRVKAKVARTSCGGGASRSSLPPPPPGLALARQHVIRPTDQGTLRPSRGVGDLKEFGDGEPDRLYSTGLHDLSLLSSARDGSRGSSDALQERDRQRMVSGLETMLGARNTENITQATFIFELQSDLDDHKKKLQEALDGYHAIREECADLSSELTYEF</sequence>
<feature type="region of interest" description="Disordered" evidence="1">
    <location>
        <begin position="128"/>
        <end position="147"/>
    </location>
</feature>
<feature type="compositionally biased region" description="Basic and acidic residues" evidence="1">
    <location>
        <begin position="256"/>
        <end position="267"/>
    </location>
</feature>
<protein>
    <submittedName>
        <fullName evidence="2">Uncharacterized protein</fullName>
    </submittedName>
</protein>
<reference evidence="2" key="1">
    <citation type="submission" date="2018-11" db="EMBL/GenBank/DDBJ databases">
        <authorList>
            <person name="Grassa J C."/>
        </authorList>
    </citation>
    <scope>NUCLEOTIDE SEQUENCE [LARGE SCALE GENOMIC DNA]</scope>
</reference>
<dbReference type="Proteomes" id="UP000596661">
    <property type="component" value="Chromosome 1"/>
</dbReference>
<evidence type="ECO:0000313" key="3">
    <source>
        <dbReference type="Proteomes" id="UP000596661"/>
    </source>
</evidence>
<evidence type="ECO:0000313" key="2">
    <source>
        <dbReference type="EnsemblPlants" id="cds.evm.model.01.2245"/>
    </source>
</evidence>
<proteinExistence type="predicted"/>
<reference evidence="2" key="2">
    <citation type="submission" date="2021-03" db="UniProtKB">
        <authorList>
            <consortium name="EnsemblPlants"/>
        </authorList>
    </citation>
    <scope>IDENTIFICATION</scope>
</reference>
<feature type="compositionally biased region" description="Acidic residues" evidence="1">
    <location>
        <begin position="177"/>
        <end position="188"/>
    </location>
</feature>
<evidence type="ECO:0000256" key="1">
    <source>
        <dbReference type="SAM" id="MobiDB-lite"/>
    </source>
</evidence>
<dbReference type="Gramene" id="evm.model.01.2245">
    <property type="protein sequence ID" value="cds.evm.model.01.2245"/>
    <property type="gene ID" value="evm.TU.01.2245"/>
</dbReference>
<dbReference type="AlphaFoldDB" id="A0A803NKD3"/>
<organism evidence="2 3">
    <name type="scientific">Cannabis sativa</name>
    <name type="common">Hemp</name>
    <name type="synonym">Marijuana</name>
    <dbReference type="NCBI Taxonomy" id="3483"/>
    <lineage>
        <taxon>Eukaryota</taxon>
        <taxon>Viridiplantae</taxon>
        <taxon>Streptophyta</taxon>
        <taxon>Embryophyta</taxon>
        <taxon>Tracheophyta</taxon>
        <taxon>Spermatophyta</taxon>
        <taxon>Magnoliopsida</taxon>
        <taxon>eudicotyledons</taxon>
        <taxon>Gunneridae</taxon>
        <taxon>Pentapetalae</taxon>
        <taxon>rosids</taxon>
        <taxon>fabids</taxon>
        <taxon>Rosales</taxon>
        <taxon>Cannabaceae</taxon>
        <taxon>Cannabis</taxon>
    </lineage>
</organism>
<name>A0A803NKD3_CANSA</name>
<dbReference type="EnsemblPlants" id="evm.model.01.2245">
    <property type="protein sequence ID" value="cds.evm.model.01.2245"/>
    <property type="gene ID" value="evm.TU.01.2245"/>
</dbReference>
<keyword evidence="3" id="KW-1185">Reference proteome</keyword>